<dbReference type="GO" id="GO:0008270">
    <property type="term" value="F:zinc ion binding"/>
    <property type="evidence" value="ECO:0007669"/>
    <property type="project" value="UniProtKB-KW"/>
</dbReference>
<keyword evidence="1" id="KW-0479">Metal-binding</keyword>
<keyword evidence="2" id="KW-0863">Zinc-finger</keyword>
<dbReference type="PROSITE" id="PS01359">
    <property type="entry name" value="ZF_PHD_1"/>
    <property type="match status" value="1"/>
</dbReference>
<comment type="caution">
    <text evidence="4">The sequence shown here is derived from an EMBL/GenBank/DDBJ whole genome shotgun (WGS) entry which is preliminary data.</text>
</comment>
<gene>
    <name evidence="4" type="ORF">QE152_g94</name>
</gene>
<protein>
    <recommendedName>
        <fullName evidence="6">Cysteine-rich protein</fullName>
    </recommendedName>
</protein>
<accession>A0AAW1NL87</accession>
<evidence type="ECO:0000313" key="4">
    <source>
        <dbReference type="EMBL" id="KAK9759322.1"/>
    </source>
</evidence>
<sequence>MEQIKETCKYCELDIEPIVSEHMTCDICKNNVHLNCLKKGSVPGGLSGDVFYTFTCEECSATGSETFERCSATGSETFERDKMPWLQAILLVLHHMQTRAPGLARKGFFHWKIHIATFINKYWHILFNKDFKRKKKWMGTISGTLSHYNPHIFLSGTLLFNDQGWWTLTYPKLPPSITMKLNSEFLIAKQKYKDHKIGMTDQAIFNKILNEKQLPSEFLTKVSISEISQLTNNGVEEVDDVEYIKIKIEPEVTVKHEKNLKKTPLLPSLEKLSAEPSKRSKKKNVKIKIKDELTPMLLNSNINGNHIFVPKDPFCHYNTSLSNLSNQPGIPLKIKLTGNIREDLILSPYSGLKLKPYICRDSSTFPQWLQLMSEILIKTNEKTENWRLPPRGPIDYTYIQPSHIPAINSLCNQFFWPGIDLTECLQYPDFSCVVLYKKLIVGFALLVPNVKFNYCIRN</sequence>
<name>A0AAW1NL87_POPJA</name>
<evidence type="ECO:0000256" key="3">
    <source>
        <dbReference type="ARBA" id="ARBA00022833"/>
    </source>
</evidence>
<evidence type="ECO:0000313" key="5">
    <source>
        <dbReference type="Proteomes" id="UP001458880"/>
    </source>
</evidence>
<evidence type="ECO:0008006" key="6">
    <source>
        <dbReference type="Google" id="ProtNLM"/>
    </source>
</evidence>
<dbReference type="InterPro" id="IPR019786">
    <property type="entry name" value="Zinc_finger_PHD-type_CS"/>
</dbReference>
<dbReference type="AlphaFoldDB" id="A0AAW1NL87"/>
<proteinExistence type="predicted"/>
<evidence type="ECO:0000256" key="1">
    <source>
        <dbReference type="ARBA" id="ARBA00022723"/>
    </source>
</evidence>
<dbReference type="EMBL" id="JASPKY010000001">
    <property type="protein sequence ID" value="KAK9759322.1"/>
    <property type="molecule type" value="Genomic_DNA"/>
</dbReference>
<evidence type="ECO:0000256" key="2">
    <source>
        <dbReference type="ARBA" id="ARBA00022771"/>
    </source>
</evidence>
<organism evidence="4 5">
    <name type="scientific">Popillia japonica</name>
    <name type="common">Japanese beetle</name>
    <dbReference type="NCBI Taxonomy" id="7064"/>
    <lineage>
        <taxon>Eukaryota</taxon>
        <taxon>Metazoa</taxon>
        <taxon>Ecdysozoa</taxon>
        <taxon>Arthropoda</taxon>
        <taxon>Hexapoda</taxon>
        <taxon>Insecta</taxon>
        <taxon>Pterygota</taxon>
        <taxon>Neoptera</taxon>
        <taxon>Endopterygota</taxon>
        <taxon>Coleoptera</taxon>
        <taxon>Polyphaga</taxon>
        <taxon>Scarabaeiformia</taxon>
        <taxon>Scarabaeidae</taxon>
        <taxon>Rutelinae</taxon>
        <taxon>Popillia</taxon>
    </lineage>
</organism>
<keyword evidence="3" id="KW-0862">Zinc</keyword>
<keyword evidence="5" id="KW-1185">Reference proteome</keyword>
<dbReference type="CDD" id="cd15489">
    <property type="entry name" value="PHD_SF"/>
    <property type="match status" value="1"/>
</dbReference>
<dbReference type="Gene3D" id="3.90.980.20">
    <property type="match status" value="2"/>
</dbReference>
<dbReference type="Proteomes" id="UP001458880">
    <property type="component" value="Unassembled WGS sequence"/>
</dbReference>
<reference evidence="4 5" key="1">
    <citation type="journal article" date="2024" name="BMC Genomics">
        <title>De novo assembly and annotation of Popillia japonica's genome with initial clues to its potential as an invasive pest.</title>
        <authorList>
            <person name="Cucini C."/>
            <person name="Boschi S."/>
            <person name="Funari R."/>
            <person name="Cardaioli E."/>
            <person name="Iannotti N."/>
            <person name="Marturano G."/>
            <person name="Paoli F."/>
            <person name="Bruttini M."/>
            <person name="Carapelli A."/>
            <person name="Frati F."/>
            <person name="Nardi F."/>
        </authorList>
    </citation>
    <scope>NUCLEOTIDE SEQUENCE [LARGE SCALE GENOMIC DNA]</scope>
    <source>
        <strain evidence="4">DMR45628</strain>
    </source>
</reference>